<evidence type="ECO:0000313" key="1">
    <source>
        <dbReference type="EMBL" id="AVO50548.1"/>
    </source>
</evidence>
<evidence type="ECO:0008006" key="3">
    <source>
        <dbReference type="Google" id="ProtNLM"/>
    </source>
</evidence>
<evidence type="ECO:0000313" key="2">
    <source>
        <dbReference type="Proteomes" id="UP000237925"/>
    </source>
</evidence>
<dbReference type="RefSeq" id="WP_106684999.1">
    <property type="nucleotide sequence ID" value="NZ_CP027667.1"/>
</dbReference>
<reference evidence="1 2" key="1">
    <citation type="submission" date="2018-03" db="EMBL/GenBank/DDBJ databases">
        <title>Genome sequencing of Melaminivora sp.</title>
        <authorList>
            <person name="Kim S.-J."/>
            <person name="Heo J."/>
            <person name="Ahn J.-H."/>
            <person name="Kwon S.-W."/>
        </authorList>
    </citation>
    <scope>NUCLEOTIDE SEQUENCE [LARGE SCALE GENOMIC DNA]</scope>
    <source>
        <strain evidence="1 2">SC2-9</strain>
    </source>
</reference>
<dbReference type="SUPFAM" id="SSF56112">
    <property type="entry name" value="Protein kinase-like (PK-like)"/>
    <property type="match status" value="1"/>
</dbReference>
<dbReference type="InterPro" id="IPR011009">
    <property type="entry name" value="Kinase-like_dom_sf"/>
</dbReference>
<protein>
    <recommendedName>
        <fullName evidence="3">Protein kinase domain-containing protein</fullName>
    </recommendedName>
</protein>
<dbReference type="KEGG" id="mela:C6568_15900"/>
<name>A0A2R3QFJ9_9BURK</name>
<dbReference type="Proteomes" id="UP000237925">
    <property type="component" value="Chromosome"/>
</dbReference>
<organism evidence="1 2">
    <name type="scientific">Melaminivora suipulveris</name>
    <dbReference type="NCBI Taxonomy" id="2109913"/>
    <lineage>
        <taxon>Bacteria</taxon>
        <taxon>Pseudomonadati</taxon>
        <taxon>Pseudomonadota</taxon>
        <taxon>Betaproteobacteria</taxon>
        <taxon>Burkholderiales</taxon>
        <taxon>Comamonadaceae</taxon>
        <taxon>Melaminivora</taxon>
    </lineage>
</organism>
<dbReference type="OrthoDB" id="8574696at2"/>
<sequence length="447" mass="49109">MDKISVNLGPSQSLALSESRIKNFLAGDNAAAQKMGWFDSVRDKLFNAGAKQAALEKLAQEFDASQGLTAFDKFERLAQYAAPADRSQFTVTVSGEHEAPQLEYRIKDTAVKHDQVTASAWNVIETRLGHVTGLGGLDTHAADWLGAHERTDLAHARQQVQDSAFNEGGVHKRFDPASGVLRAEDSTGAADFAREQQIEQLASEHDGLARYVSTQQPIAREAMAESLPGIRSDKPHATVTLYDQRHVQSGELDRQIGNLSAREAHSVLMQTVDMARVFYQSGVSHQDLHMHNLMVHKPRDEAHNQITLKAIDFGKSRTGVTSESDRLNDVRYLFHKKASSGALETANRDARELLGFQMDKMAKHYPLHKLMAQCAHAGGHDMAASAFDESITNIGNRLEAGLRQAEALTGDARSAAIDEAFDQAMQGLSAISDHLSRPRVQDHYVRG</sequence>
<accession>A0A2R3QFJ9</accession>
<proteinExistence type="predicted"/>
<keyword evidence="2" id="KW-1185">Reference proteome</keyword>
<dbReference type="Pfam" id="PF06293">
    <property type="entry name" value="Kdo"/>
    <property type="match status" value="1"/>
</dbReference>
<gene>
    <name evidence="1" type="ORF">C6568_15900</name>
</gene>
<dbReference type="Gene3D" id="1.10.510.10">
    <property type="entry name" value="Transferase(Phosphotransferase) domain 1"/>
    <property type="match status" value="1"/>
</dbReference>
<dbReference type="EMBL" id="CP027667">
    <property type="protein sequence ID" value="AVO50548.1"/>
    <property type="molecule type" value="Genomic_DNA"/>
</dbReference>
<dbReference type="AlphaFoldDB" id="A0A2R3QFJ9"/>